<dbReference type="SUPFAM" id="SSF52540">
    <property type="entry name" value="P-loop containing nucleoside triphosphate hydrolases"/>
    <property type="match status" value="1"/>
</dbReference>
<dbReference type="GO" id="GO:0005524">
    <property type="term" value="F:ATP binding"/>
    <property type="evidence" value="ECO:0007669"/>
    <property type="project" value="UniProtKB-KW"/>
</dbReference>
<organism evidence="6 7">
    <name type="scientific">Faecalibacterium prausnitzii</name>
    <dbReference type="NCBI Taxonomy" id="853"/>
    <lineage>
        <taxon>Bacteria</taxon>
        <taxon>Bacillati</taxon>
        <taxon>Bacillota</taxon>
        <taxon>Clostridia</taxon>
        <taxon>Eubacteriales</taxon>
        <taxon>Oscillospiraceae</taxon>
        <taxon>Faecalibacterium</taxon>
    </lineage>
</organism>
<evidence type="ECO:0000259" key="5">
    <source>
        <dbReference type="PROSITE" id="PS51206"/>
    </source>
</evidence>
<dbReference type="Pfam" id="PF08706">
    <property type="entry name" value="D5_N"/>
    <property type="match status" value="1"/>
</dbReference>
<dbReference type="InterPro" id="IPR051620">
    <property type="entry name" value="ORF904-like_C"/>
</dbReference>
<dbReference type="EMBL" id="CP023819">
    <property type="protein sequence ID" value="ATL89999.1"/>
    <property type="molecule type" value="Genomic_DNA"/>
</dbReference>
<dbReference type="AlphaFoldDB" id="A0A291TA44"/>
<name>A0A291TA44_9FIRM</name>
<keyword evidence="2" id="KW-0378">Hydrolase</keyword>
<accession>A0A291TA44</accession>
<dbReference type="InterPro" id="IPR006500">
    <property type="entry name" value="Helicase_put_C_phage/plasmid"/>
</dbReference>
<dbReference type="Gene3D" id="3.40.50.300">
    <property type="entry name" value="P-loop containing nucleotide triphosphate hydrolases"/>
    <property type="match status" value="1"/>
</dbReference>
<gene>
    <name evidence="6" type="ORF">CRH10_06660</name>
</gene>
<dbReference type="PROSITE" id="PS51206">
    <property type="entry name" value="SF3_HELICASE_1"/>
    <property type="match status" value="1"/>
</dbReference>
<feature type="region of interest" description="Disordered" evidence="4">
    <location>
        <begin position="89"/>
        <end position="139"/>
    </location>
</feature>
<evidence type="ECO:0000256" key="4">
    <source>
        <dbReference type="SAM" id="MobiDB-lite"/>
    </source>
</evidence>
<evidence type="ECO:0000256" key="3">
    <source>
        <dbReference type="ARBA" id="ARBA00022840"/>
    </source>
</evidence>
<proteinExistence type="predicted"/>
<keyword evidence="1" id="KW-0547">Nucleotide-binding</keyword>
<dbReference type="Proteomes" id="UP000223709">
    <property type="component" value="Chromosome"/>
</dbReference>
<dbReference type="NCBIfam" id="TIGR01613">
    <property type="entry name" value="primase_Cterm"/>
    <property type="match status" value="1"/>
</dbReference>
<feature type="domain" description="SF3 helicase" evidence="5">
    <location>
        <begin position="248"/>
        <end position="439"/>
    </location>
</feature>
<keyword evidence="3" id="KW-0067">ATP-binding</keyword>
<evidence type="ECO:0000313" key="6">
    <source>
        <dbReference type="EMBL" id="ATL89999.1"/>
    </source>
</evidence>
<dbReference type="SMART" id="SM00885">
    <property type="entry name" value="D5_N"/>
    <property type="match status" value="1"/>
</dbReference>
<feature type="compositionally biased region" description="Basic and acidic residues" evidence="4">
    <location>
        <begin position="89"/>
        <end position="100"/>
    </location>
</feature>
<reference evidence="6 7" key="1">
    <citation type="submission" date="2017-10" db="EMBL/GenBank/DDBJ databases">
        <title>Complete Genome Sequence of Faecalibacterium prausnitzii isolated from the gut of healthy adult Indian.</title>
        <authorList>
            <person name="Bag S."/>
            <person name="Ghosh T.S."/>
            <person name="Das B."/>
        </authorList>
    </citation>
    <scope>NUCLEOTIDE SEQUENCE [LARGE SCALE GENOMIC DNA]</scope>
    <source>
        <strain evidence="6 7">Indica</strain>
    </source>
</reference>
<evidence type="ECO:0000256" key="2">
    <source>
        <dbReference type="ARBA" id="ARBA00022801"/>
    </source>
</evidence>
<dbReference type="PANTHER" id="PTHR35372:SF2">
    <property type="entry name" value="SF3 HELICASE DOMAIN-CONTAINING PROTEIN"/>
    <property type="match status" value="1"/>
</dbReference>
<protein>
    <recommendedName>
        <fullName evidence="5">SF3 helicase domain-containing protein</fullName>
    </recommendedName>
</protein>
<evidence type="ECO:0000313" key="7">
    <source>
        <dbReference type="Proteomes" id="UP000223709"/>
    </source>
</evidence>
<dbReference type="GO" id="GO:0016787">
    <property type="term" value="F:hydrolase activity"/>
    <property type="evidence" value="ECO:0007669"/>
    <property type="project" value="UniProtKB-KW"/>
</dbReference>
<evidence type="ECO:0000256" key="1">
    <source>
        <dbReference type="ARBA" id="ARBA00022741"/>
    </source>
</evidence>
<dbReference type="InterPro" id="IPR027417">
    <property type="entry name" value="P-loop_NTPase"/>
</dbReference>
<dbReference type="InterPro" id="IPR014015">
    <property type="entry name" value="Helicase_SF3_DNA-vir"/>
</dbReference>
<dbReference type="InterPro" id="IPR045455">
    <property type="entry name" value="NrS-1_pol-like_helicase"/>
</dbReference>
<dbReference type="PANTHER" id="PTHR35372">
    <property type="entry name" value="ATP BINDING PROTEIN-RELATED"/>
    <property type="match status" value="1"/>
</dbReference>
<dbReference type="InterPro" id="IPR014818">
    <property type="entry name" value="Phage/plasmid_primase_P4_C"/>
</dbReference>
<sequence length="570" mass="65591">MLLRRVRTMNNLNGNRKNEFRRKQEEKQRKLALKIEDEAGELREGSLKSEEAIPSLDELCAIGERVEQLTTFSAKEAMRNKIKARRDAERYKATSTDSEKWTPNPFEDSNAAAIESPKNEDTINTTRKHADAQSTKSAGLKTSKRRSIVEMVQKLKKYVPIVVCGDVLYYYNGYYYEAIGLEKLIKLYRKYVDYDLNNEPSLYAYKDLYQCCTTDPELERSEPENQSIHAPLENGVYDLMKKELKPHDPRRLIFTYIKASYDESAECPVFNSFLKQITHGNPQLEERFWMAIGYLMIYPARGKFFIVMGYARDSGKSVLGNFIQRLYPKESVGNLRLQEMKGTFSSMSFLNAVINLELDMPNAKLNAEVASRLKQITGGDSITVQRKYLSPVTLTRRIKFVFAGNYPLCIDGEDDALQKRIVFLPFNESIPDDQQDPYLEDKIWDERDAIVTKSLHYARKLVKLNYKFPEIPQVDDAKCIVRDSIAKTVGKFVQESCDMSEPKAVTATEDLYNAYFDYCKEKDIWACSQTAFTKGLTQMGLKHTRSRCTGEDMIVRKNPVSAFQGIKLRP</sequence>
<dbReference type="Pfam" id="PF19263">
    <property type="entry name" value="DUF5906"/>
    <property type="match status" value="1"/>
</dbReference>